<evidence type="ECO:0000313" key="3">
    <source>
        <dbReference type="EMBL" id="SDW27611.1"/>
    </source>
</evidence>
<dbReference type="EMBL" id="CP011451">
    <property type="protein sequence ID" value="AKH39356.1"/>
    <property type="molecule type" value="Genomic_DNA"/>
</dbReference>
<reference evidence="4 7" key="4">
    <citation type="submission" date="2019-07" db="EMBL/GenBank/DDBJ databases">
        <title>Active sludge and wastewater microbial communities from Klosterneuburg, Austria.</title>
        <authorList>
            <person name="Wagner M."/>
        </authorList>
    </citation>
    <scope>NUCLEOTIDE SEQUENCE [LARGE SCALE GENOMIC DNA]</scope>
    <source>
        <strain evidence="4 7">Nm2</strain>
    </source>
</reference>
<dbReference type="PROSITE" id="PS51257">
    <property type="entry name" value="PROKAR_LIPOPROTEIN"/>
    <property type="match status" value="1"/>
</dbReference>
<keyword evidence="5" id="KW-1185">Reference proteome</keyword>
<evidence type="ECO:0000313" key="4">
    <source>
        <dbReference type="EMBL" id="TYP91032.1"/>
    </source>
</evidence>
<dbReference type="Proteomes" id="UP000324176">
    <property type="component" value="Unassembled WGS sequence"/>
</dbReference>
<reference evidence="3 6" key="3">
    <citation type="submission" date="2016-10" db="EMBL/GenBank/DDBJ databases">
        <authorList>
            <person name="de Groot N.N."/>
        </authorList>
    </citation>
    <scope>NUCLEOTIDE SEQUENCE [LARGE SCALE GENOMIC DNA]</scope>
    <source>
        <strain evidence="3 6">Nm110</strain>
    </source>
</reference>
<evidence type="ECO:0000313" key="5">
    <source>
        <dbReference type="Proteomes" id="UP000034156"/>
    </source>
</evidence>
<dbReference type="KEGG" id="nco:AAW31_00290"/>
<accession>A0A0F7KIP9</accession>
<evidence type="ECO:0000313" key="6">
    <source>
        <dbReference type="Proteomes" id="UP000183454"/>
    </source>
</evidence>
<feature type="region of interest" description="Disordered" evidence="1">
    <location>
        <begin position="115"/>
        <end position="138"/>
    </location>
</feature>
<dbReference type="Proteomes" id="UP000034156">
    <property type="component" value="Chromosome"/>
</dbReference>
<dbReference type="RefSeq" id="WP_046851358.1">
    <property type="nucleotide sequence ID" value="NZ_CP011451.1"/>
</dbReference>
<reference evidence="2 5" key="2">
    <citation type="journal article" date="2016" name="Genome Announc.">
        <title>Genome Sequence of Nitrosomonas communis Strain Nm2, a Mesophilic Ammonia-Oxidizing Bacterium Isolated from Mediterranean Soil.</title>
        <authorList>
            <person name="Kozlowski J.A."/>
            <person name="Kits K.D."/>
            <person name="Stein L.Y."/>
        </authorList>
    </citation>
    <scope>NUCLEOTIDE SEQUENCE [LARGE SCALE GENOMIC DNA]</scope>
    <source>
        <strain evidence="2 5">Nm2</strain>
    </source>
</reference>
<dbReference type="EMBL" id="VNHT01000012">
    <property type="protein sequence ID" value="TYP91032.1"/>
    <property type="molecule type" value="Genomic_DNA"/>
</dbReference>
<protein>
    <submittedName>
        <fullName evidence="2">Uncharacterized protein</fullName>
    </submittedName>
</protein>
<feature type="compositionally biased region" description="Basic and acidic residues" evidence="1">
    <location>
        <begin position="115"/>
        <end position="132"/>
    </location>
</feature>
<sequence length="138" mass="16039">MKKLTFLMIILMLGFLVGCAQMSPIGSVRSNELYSDKLHTIDPSNHEAMATYYEEAANEMKAKLQAQKKRLEDYDSHSYYYGRRGQDVRSHTTANIRMYVNSIKENMKEAALHRRMAQEQKKQEFGLRREEATDSPLN</sequence>
<proteinExistence type="predicted"/>
<gene>
    <name evidence="2" type="ORF">AAW31_00290</name>
    <name evidence="4" type="ORF">BCL69_101262</name>
    <name evidence="3" type="ORF">SAMN05421882_100677</name>
</gene>
<dbReference type="OrthoDB" id="8562971at2"/>
<dbReference type="EMBL" id="FNNH01000006">
    <property type="protein sequence ID" value="SDW27611.1"/>
    <property type="molecule type" value="Genomic_DNA"/>
</dbReference>
<evidence type="ECO:0000256" key="1">
    <source>
        <dbReference type="SAM" id="MobiDB-lite"/>
    </source>
</evidence>
<dbReference type="Proteomes" id="UP000183454">
    <property type="component" value="Unassembled WGS sequence"/>
</dbReference>
<evidence type="ECO:0000313" key="7">
    <source>
        <dbReference type="Proteomes" id="UP000324176"/>
    </source>
</evidence>
<name>A0A0F7KIP9_9PROT</name>
<organism evidence="2 5">
    <name type="scientific">Nitrosomonas communis</name>
    <dbReference type="NCBI Taxonomy" id="44574"/>
    <lineage>
        <taxon>Bacteria</taxon>
        <taxon>Pseudomonadati</taxon>
        <taxon>Pseudomonadota</taxon>
        <taxon>Betaproteobacteria</taxon>
        <taxon>Nitrosomonadales</taxon>
        <taxon>Nitrosomonadaceae</taxon>
        <taxon>Nitrosomonas</taxon>
    </lineage>
</organism>
<evidence type="ECO:0000313" key="2">
    <source>
        <dbReference type="EMBL" id="AKH39356.1"/>
    </source>
</evidence>
<dbReference type="AlphaFoldDB" id="A0A0F7KIP9"/>
<dbReference type="PATRIC" id="fig|44574.3.peg.76"/>
<reference evidence="5" key="1">
    <citation type="submission" date="2015-05" db="EMBL/GenBank/DDBJ databases">
        <title>Draft genome of Nitrosomonas communis strain Nm2.</title>
        <authorList>
            <person name="Kozlowski J.A."/>
            <person name="Kits K.D."/>
            <person name="Stein L.Y."/>
        </authorList>
    </citation>
    <scope>NUCLEOTIDE SEQUENCE [LARGE SCALE GENOMIC DNA]</scope>
    <source>
        <strain evidence="5">Nm2</strain>
    </source>
</reference>